<dbReference type="SUPFAM" id="SSF57850">
    <property type="entry name" value="RING/U-box"/>
    <property type="match status" value="1"/>
</dbReference>
<sequence>MPLSRPQDDEFDQVEDYIDYGAIAENEWDTMQTQAQASFPLPTNTITPSASTYTATSSIPASISWLLNHSSDSDAEMPNSTVPGNGNGNDDMGEEGGSRTRTRAPLSRSLENSHSSPGSSSSSYGDPLETYSRRQMGGEDLEARDETTPEAGPSTLPPVPFNLRRASSTSYFGDDSSDLDESFFEQLDAVVITLRPAQSATGYNSPTRTQNTTHISRDRTGQHSPAHPLLNPDLLESDISNSMSYTLNTPRGISKRRRSSAERDGFSPKKKGKSKMETDDSLIKSILADYEDEVNCPVCCDFIVGAHVFNPCGHSLCGDCGFEWAVKNRKSTCPVCRTKCDLYKPMLPNILVDNIIQKYVVNLASVDPAWAPGGTKWVEWNTRQQNWKRVAAMRTKAMTYHRPVAKHSQGEYDMDPDIIDGVAGRLHTRSRWETRFSISFGT</sequence>
<comment type="caution">
    <text evidence="7">The sequence shown here is derived from an EMBL/GenBank/DDBJ whole genome shotgun (WGS) entry which is preliminary data.</text>
</comment>
<accession>A0A0W0FY08</accession>
<evidence type="ECO:0000256" key="3">
    <source>
        <dbReference type="ARBA" id="ARBA00022833"/>
    </source>
</evidence>
<dbReference type="Pfam" id="PF00097">
    <property type="entry name" value="zf-C3HC4"/>
    <property type="match status" value="1"/>
</dbReference>
<evidence type="ECO:0000259" key="6">
    <source>
        <dbReference type="PROSITE" id="PS50089"/>
    </source>
</evidence>
<dbReference type="InterPro" id="IPR001841">
    <property type="entry name" value="Znf_RING"/>
</dbReference>
<evidence type="ECO:0000256" key="1">
    <source>
        <dbReference type="ARBA" id="ARBA00022723"/>
    </source>
</evidence>
<reference evidence="7 8" key="1">
    <citation type="submission" date="2015-12" db="EMBL/GenBank/DDBJ databases">
        <title>Draft genome sequence of Moniliophthora roreri, the causal agent of frosty pod rot of cacao.</title>
        <authorList>
            <person name="Aime M.C."/>
            <person name="Diaz-Valderrama J.R."/>
            <person name="Kijpornyongpan T."/>
            <person name="Phillips-Mora W."/>
        </authorList>
    </citation>
    <scope>NUCLEOTIDE SEQUENCE [LARGE SCALE GENOMIC DNA]</scope>
    <source>
        <strain evidence="7 8">MCA 2952</strain>
    </source>
</reference>
<dbReference type="Proteomes" id="UP000054988">
    <property type="component" value="Unassembled WGS sequence"/>
</dbReference>
<dbReference type="InterPro" id="IPR018957">
    <property type="entry name" value="Znf_C3HC4_RING-type"/>
</dbReference>
<feature type="compositionally biased region" description="Low complexity" evidence="5">
    <location>
        <begin position="109"/>
        <end position="123"/>
    </location>
</feature>
<dbReference type="SMART" id="SM00184">
    <property type="entry name" value="RING"/>
    <property type="match status" value="1"/>
</dbReference>
<dbReference type="PROSITE" id="PS50089">
    <property type="entry name" value="ZF_RING_2"/>
    <property type="match status" value="1"/>
</dbReference>
<feature type="compositionally biased region" description="Polar residues" evidence="5">
    <location>
        <begin position="201"/>
        <end position="214"/>
    </location>
</feature>
<dbReference type="EMBL" id="LATX01001501">
    <property type="protein sequence ID" value="KTB41193.1"/>
    <property type="molecule type" value="Genomic_DNA"/>
</dbReference>
<proteinExistence type="predicted"/>
<feature type="region of interest" description="Disordered" evidence="5">
    <location>
        <begin position="201"/>
        <end position="228"/>
    </location>
</feature>
<dbReference type="InterPro" id="IPR047126">
    <property type="entry name" value="RNF141-like"/>
</dbReference>
<evidence type="ECO:0000256" key="4">
    <source>
        <dbReference type="PROSITE-ProRule" id="PRU00175"/>
    </source>
</evidence>
<dbReference type="PANTHER" id="PTHR12109">
    <property type="entry name" value="RING FINGER PROTEIN 141-RELATED"/>
    <property type="match status" value="1"/>
</dbReference>
<protein>
    <recommendedName>
        <fullName evidence="6">RING-type domain-containing protein</fullName>
    </recommendedName>
</protein>
<feature type="region of interest" description="Disordered" evidence="5">
    <location>
        <begin position="70"/>
        <end position="161"/>
    </location>
</feature>
<dbReference type="GO" id="GO:0008270">
    <property type="term" value="F:zinc ion binding"/>
    <property type="evidence" value="ECO:0007669"/>
    <property type="project" value="UniProtKB-KW"/>
</dbReference>
<keyword evidence="2 4" id="KW-0863">Zinc-finger</keyword>
<name>A0A0W0FY08_MONRR</name>
<dbReference type="eggNOG" id="ENOG502SC5Q">
    <property type="taxonomic scope" value="Eukaryota"/>
</dbReference>
<dbReference type="AlphaFoldDB" id="A0A0W0FY08"/>
<feature type="domain" description="RING-type" evidence="6">
    <location>
        <begin position="296"/>
        <end position="337"/>
    </location>
</feature>
<evidence type="ECO:0000256" key="5">
    <source>
        <dbReference type="SAM" id="MobiDB-lite"/>
    </source>
</evidence>
<dbReference type="InterPro" id="IPR013083">
    <property type="entry name" value="Znf_RING/FYVE/PHD"/>
</dbReference>
<keyword evidence="3" id="KW-0862">Zinc</keyword>
<dbReference type="Gene3D" id="3.30.40.10">
    <property type="entry name" value="Zinc/RING finger domain, C3HC4 (zinc finger)"/>
    <property type="match status" value="1"/>
</dbReference>
<evidence type="ECO:0000256" key="2">
    <source>
        <dbReference type="ARBA" id="ARBA00022771"/>
    </source>
</evidence>
<evidence type="ECO:0000313" key="7">
    <source>
        <dbReference type="EMBL" id="KTB41193.1"/>
    </source>
</evidence>
<gene>
    <name evidence="7" type="ORF">WG66_6161</name>
</gene>
<evidence type="ECO:0000313" key="8">
    <source>
        <dbReference type="Proteomes" id="UP000054988"/>
    </source>
</evidence>
<keyword evidence="1" id="KW-0479">Metal-binding</keyword>
<organism evidence="7 8">
    <name type="scientific">Moniliophthora roreri</name>
    <name type="common">Frosty pod rot fungus</name>
    <name type="synonym">Monilia roreri</name>
    <dbReference type="NCBI Taxonomy" id="221103"/>
    <lineage>
        <taxon>Eukaryota</taxon>
        <taxon>Fungi</taxon>
        <taxon>Dikarya</taxon>
        <taxon>Basidiomycota</taxon>
        <taxon>Agaricomycotina</taxon>
        <taxon>Agaricomycetes</taxon>
        <taxon>Agaricomycetidae</taxon>
        <taxon>Agaricales</taxon>
        <taxon>Marasmiineae</taxon>
        <taxon>Marasmiaceae</taxon>
        <taxon>Moniliophthora</taxon>
    </lineage>
</organism>
<feature type="region of interest" description="Disordered" evidence="5">
    <location>
        <begin position="245"/>
        <end position="277"/>
    </location>
</feature>